<evidence type="ECO:0000313" key="2">
    <source>
        <dbReference type="EMBL" id="KAK4129448.1"/>
    </source>
</evidence>
<accession>A0AAN6UAG5</accession>
<gene>
    <name evidence="2" type="ORF">N657DRAFT_75323</name>
</gene>
<keyword evidence="3" id="KW-1185">Reference proteome</keyword>
<reference evidence="2" key="2">
    <citation type="submission" date="2023-05" db="EMBL/GenBank/DDBJ databases">
        <authorList>
            <consortium name="Lawrence Berkeley National Laboratory"/>
            <person name="Steindorff A."/>
            <person name="Hensen N."/>
            <person name="Bonometti L."/>
            <person name="Westerberg I."/>
            <person name="Brannstrom I.O."/>
            <person name="Guillou S."/>
            <person name="Cros-Aarteil S."/>
            <person name="Calhoun S."/>
            <person name="Haridas S."/>
            <person name="Kuo A."/>
            <person name="Mondo S."/>
            <person name="Pangilinan J."/>
            <person name="Riley R."/>
            <person name="Labutti K."/>
            <person name="Andreopoulos B."/>
            <person name="Lipzen A."/>
            <person name="Chen C."/>
            <person name="Yanf M."/>
            <person name="Daum C."/>
            <person name="Ng V."/>
            <person name="Clum A."/>
            <person name="Ohm R."/>
            <person name="Martin F."/>
            <person name="Silar P."/>
            <person name="Natvig D."/>
            <person name="Lalanne C."/>
            <person name="Gautier V."/>
            <person name="Ament-Velasquez S.L."/>
            <person name="Kruys A."/>
            <person name="Hutchinson M.I."/>
            <person name="Powell A.J."/>
            <person name="Barry K."/>
            <person name="Miller A.N."/>
            <person name="Grigoriev I.V."/>
            <person name="Debuchy R."/>
            <person name="Gladieux P."/>
            <person name="Thoren M.H."/>
            <person name="Johannesson H."/>
        </authorList>
    </citation>
    <scope>NUCLEOTIDE SEQUENCE</scope>
    <source>
        <strain evidence="2">CBS 731.68</strain>
    </source>
</reference>
<dbReference type="GeneID" id="87834309"/>
<feature type="compositionally biased region" description="Polar residues" evidence="1">
    <location>
        <begin position="45"/>
        <end position="54"/>
    </location>
</feature>
<dbReference type="EMBL" id="MU853223">
    <property type="protein sequence ID" value="KAK4129448.1"/>
    <property type="molecule type" value="Genomic_DNA"/>
</dbReference>
<dbReference type="AlphaFoldDB" id="A0AAN6UAG5"/>
<evidence type="ECO:0000313" key="3">
    <source>
        <dbReference type="Proteomes" id="UP001302602"/>
    </source>
</evidence>
<comment type="caution">
    <text evidence="2">The sequence shown here is derived from an EMBL/GenBank/DDBJ whole genome shotgun (WGS) entry which is preliminary data.</text>
</comment>
<feature type="region of interest" description="Disordered" evidence="1">
    <location>
        <begin position="1"/>
        <end position="54"/>
    </location>
</feature>
<reference evidence="2" key="1">
    <citation type="journal article" date="2023" name="Mol. Phylogenet. Evol.">
        <title>Genome-scale phylogeny and comparative genomics of the fungal order Sordariales.</title>
        <authorList>
            <person name="Hensen N."/>
            <person name="Bonometti L."/>
            <person name="Westerberg I."/>
            <person name="Brannstrom I.O."/>
            <person name="Guillou S."/>
            <person name="Cros-Aarteil S."/>
            <person name="Calhoun S."/>
            <person name="Haridas S."/>
            <person name="Kuo A."/>
            <person name="Mondo S."/>
            <person name="Pangilinan J."/>
            <person name="Riley R."/>
            <person name="LaButti K."/>
            <person name="Andreopoulos B."/>
            <person name="Lipzen A."/>
            <person name="Chen C."/>
            <person name="Yan M."/>
            <person name="Daum C."/>
            <person name="Ng V."/>
            <person name="Clum A."/>
            <person name="Steindorff A."/>
            <person name="Ohm R.A."/>
            <person name="Martin F."/>
            <person name="Silar P."/>
            <person name="Natvig D.O."/>
            <person name="Lalanne C."/>
            <person name="Gautier V."/>
            <person name="Ament-Velasquez S.L."/>
            <person name="Kruys A."/>
            <person name="Hutchinson M.I."/>
            <person name="Powell A.J."/>
            <person name="Barry K."/>
            <person name="Miller A.N."/>
            <person name="Grigoriev I.V."/>
            <person name="Debuchy R."/>
            <person name="Gladieux P."/>
            <person name="Hiltunen Thoren M."/>
            <person name="Johannesson H."/>
        </authorList>
    </citation>
    <scope>NUCLEOTIDE SEQUENCE</scope>
    <source>
        <strain evidence="2">CBS 731.68</strain>
    </source>
</reference>
<evidence type="ECO:0000256" key="1">
    <source>
        <dbReference type="SAM" id="MobiDB-lite"/>
    </source>
</evidence>
<proteinExistence type="predicted"/>
<name>A0AAN6UAG5_9PEZI</name>
<sequence length="137" mass="15282">MAAVWELGFGEGNDGYRAIESGRSRRSRKIGKLGRSRKALAHCPSSRQESSQSEALIEDWRKLEARTDPSCPFPAEPSLSSLIPIIITALTLTNSTAFLSYRTSRWPSAQSDCMYSVSYNMLNLKSSSPQRQRPSPR</sequence>
<dbReference type="RefSeq" id="XP_062653219.1">
    <property type="nucleotide sequence ID" value="XM_062797530.1"/>
</dbReference>
<dbReference type="Proteomes" id="UP001302602">
    <property type="component" value="Unassembled WGS sequence"/>
</dbReference>
<protein>
    <submittedName>
        <fullName evidence="2">Uncharacterized protein</fullName>
    </submittedName>
</protein>
<feature type="compositionally biased region" description="Basic residues" evidence="1">
    <location>
        <begin position="24"/>
        <end position="40"/>
    </location>
</feature>
<organism evidence="2 3">
    <name type="scientific">Parathielavia appendiculata</name>
    <dbReference type="NCBI Taxonomy" id="2587402"/>
    <lineage>
        <taxon>Eukaryota</taxon>
        <taxon>Fungi</taxon>
        <taxon>Dikarya</taxon>
        <taxon>Ascomycota</taxon>
        <taxon>Pezizomycotina</taxon>
        <taxon>Sordariomycetes</taxon>
        <taxon>Sordariomycetidae</taxon>
        <taxon>Sordariales</taxon>
        <taxon>Chaetomiaceae</taxon>
        <taxon>Parathielavia</taxon>
    </lineage>
</organism>